<evidence type="ECO:0000313" key="1">
    <source>
        <dbReference type="EMBL" id="KKM05651.1"/>
    </source>
</evidence>
<accession>A0A0F9JIQ4</accession>
<organism evidence="1">
    <name type="scientific">marine sediment metagenome</name>
    <dbReference type="NCBI Taxonomy" id="412755"/>
    <lineage>
        <taxon>unclassified sequences</taxon>
        <taxon>metagenomes</taxon>
        <taxon>ecological metagenomes</taxon>
    </lineage>
</organism>
<name>A0A0F9JIQ4_9ZZZZ</name>
<reference evidence="1" key="1">
    <citation type="journal article" date="2015" name="Nature">
        <title>Complex archaea that bridge the gap between prokaryotes and eukaryotes.</title>
        <authorList>
            <person name="Spang A."/>
            <person name="Saw J.H."/>
            <person name="Jorgensen S.L."/>
            <person name="Zaremba-Niedzwiedzka K."/>
            <person name="Martijn J."/>
            <person name="Lind A.E."/>
            <person name="van Eijk R."/>
            <person name="Schleper C."/>
            <person name="Guy L."/>
            <person name="Ettema T.J."/>
        </authorList>
    </citation>
    <scope>NUCLEOTIDE SEQUENCE</scope>
</reference>
<sequence length="169" mass="18459">MKENAYNRPSKDVISELLDMLTISTDFFRTLSAHSFAAIVADVSELIVRVEDATNKNYFARAHYSNLPKDHLTTTDYLAGLIALVVYLNGIRQPGPKSTIVDELFSNLAVKTQKVQACCLALRTSIEGMAAVAYQGGGGDEPVDPTLSKAVCRLVHCQLLVQNELSAKK</sequence>
<dbReference type="AlphaFoldDB" id="A0A0F9JIQ4"/>
<protein>
    <submittedName>
        <fullName evidence="1">Uncharacterized protein</fullName>
    </submittedName>
</protein>
<comment type="caution">
    <text evidence="1">The sequence shown here is derived from an EMBL/GenBank/DDBJ whole genome shotgun (WGS) entry which is preliminary data.</text>
</comment>
<proteinExistence type="predicted"/>
<gene>
    <name evidence="1" type="ORF">LCGC14_1751920</name>
</gene>
<dbReference type="EMBL" id="LAZR01016169">
    <property type="protein sequence ID" value="KKM05651.1"/>
    <property type="molecule type" value="Genomic_DNA"/>
</dbReference>